<name>A0A6F9F7T7_9VIRU</name>
<protein>
    <submittedName>
        <fullName evidence="2">LO6</fullName>
    </submittedName>
</protein>
<reference evidence="2" key="1">
    <citation type="journal article" date="2020" name="J. ISSAAS">
        <title>Identification of Adomavirus Virion Proteins.</title>
        <authorList>
            <person name="Welch N.L."/>
            <person name="Tisza M.J."/>
            <person name="Starrett G.J."/>
            <person name="Belford A.K."/>
            <person name="Pastrana D.V."/>
            <person name="Pang Y.-Y.S."/>
            <person name="Schiller J.T."/>
            <person name="An P."/>
            <person name="Cantolupo P.G."/>
            <person name="Pipas J.M."/>
            <person name="Koda S."/>
            <person name="Subramaniam K."/>
            <person name="Waltzek T.B."/>
            <person name="Bian C."/>
            <person name="Shi Q."/>
            <person name="Ruan Z."/>
            <person name="Ng T.F.F."/>
            <person name="Buck C.B."/>
        </authorList>
    </citation>
    <scope>NUCLEOTIDE SEQUENCE</scope>
    <source>
        <strain evidence="2">4332</strain>
    </source>
</reference>
<sequence>MYHHYHPNYYPSSYRAAGYGPFWPNRGQGMGAFHPPPFQSNFEQQNHDLSQGPKYTTGSDWISRNSARSRKSRRSRRGAGFNIRALANKAWSAVKQNFIPLVKRHGKTFLSTVWKHAVENGPSYANTFRKEGVQGVKSQFLDHLPALGTDFVRNVSTRGSGPACDILTSVLTSARPDLEVRLSFVPTVARSSAEQHALQSFVSGQSGSDSDVDSAAPLQMAQDMVLKSCIDNLTPNERGGFLPALLPLLAPLISGAAGAFVGSIPKMIELANKRGSGDASSLYIVPPMATGRRGGAVSSARPTRVSRGGKVSTRGGAAHRKSVTFDVQLDGDQSGQTGQISLTKKPGFVKWEVTQARGRGRPVKRVLYVSANMSLS</sequence>
<dbReference type="EMBL" id="BK011017">
    <property type="protein sequence ID" value="DAC81166.1"/>
    <property type="molecule type" value="Genomic_DNA"/>
</dbReference>
<feature type="compositionally biased region" description="Polar residues" evidence="1">
    <location>
        <begin position="42"/>
        <end position="62"/>
    </location>
</feature>
<proteinExistence type="predicted"/>
<evidence type="ECO:0000313" key="2">
    <source>
        <dbReference type="EMBL" id="DAC81166.1"/>
    </source>
</evidence>
<organism evidence="2">
    <name type="scientific">Carp adomavirus</name>
    <dbReference type="NCBI Taxonomy" id="2609874"/>
    <lineage>
        <taxon>Viruses</taxon>
        <taxon>Adomaviruses</taxon>
    </lineage>
</organism>
<feature type="region of interest" description="Disordered" evidence="1">
    <location>
        <begin position="42"/>
        <end position="77"/>
    </location>
</feature>
<evidence type="ECO:0000256" key="1">
    <source>
        <dbReference type="SAM" id="MobiDB-lite"/>
    </source>
</evidence>
<feature type="compositionally biased region" description="Basic residues" evidence="1">
    <location>
        <begin position="67"/>
        <end position="77"/>
    </location>
</feature>
<accession>A0A6F9F7T7</accession>
<feature type="region of interest" description="Disordered" evidence="1">
    <location>
        <begin position="293"/>
        <end position="317"/>
    </location>
</feature>